<dbReference type="AlphaFoldDB" id="H0R4M2"/>
<keyword evidence="7" id="KW-1185">Reference proteome</keyword>
<accession>H0R4M2</accession>
<dbReference type="Pfam" id="PF00440">
    <property type="entry name" value="TetR_N"/>
    <property type="match status" value="1"/>
</dbReference>
<dbReference type="Gene3D" id="1.10.10.60">
    <property type="entry name" value="Homeodomain-like"/>
    <property type="match status" value="1"/>
</dbReference>
<reference evidence="6 7" key="1">
    <citation type="submission" date="2011-12" db="EMBL/GenBank/DDBJ databases">
        <title>Whole genome shotgun sequence of Gordonia effusa NBRC 100432.</title>
        <authorList>
            <person name="Yoshida I."/>
            <person name="Takarada H."/>
            <person name="Hosoyama A."/>
            <person name="Tsuchikane K."/>
            <person name="Katsumata H."/>
            <person name="Yamazaki S."/>
            <person name="Fujita N."/>
        </authorList>
    </citation>
    <scope>NUCLEOTIDE SEQUENCE [LARGE SCALE GENOMIC DNA]</scope>
    <source>
        <strain evidence="6 7">NBRC 100432</strain>
    </source>
</reference>
<evidence type="ECO:0000313" key="7">
    <source>
        <dbReference type="Proteomes" id="UP000035034"/>
    </source>
</evidence>
<evidence type="ECO:0000259" key="5">
    <source>
        <dbReference type="PROSITE" id="PS50977"/>
    </source>
</evidence>
<dbReference type="eggNOG" id="COG1309">
    <property type="taxonomic scope" value="Bacteria"/>
</dbReference>
<name>H0R4M2_9ACTN</name>
<proteinExistence type="predicted"/>
<protein>
    <submittedName>
        <fullName evidence="6">Putative TetR family transcriptional regulator</fullName>
    </submittedName>
</protein>
<dbReference type="PRINTS" id="PR00455">
    <property type="entry name" value="HTHTETR"/>
</dbReference>
<dbReference type="Proteomes" id="UP000035034">
    <property type="component" value="Unassembled WGS sequence"/>
</dbReference>
<dbReference type="PANTHER" id="PTHR30055:SF234">
    <property type="entry name" value="HTH-TYPE TRANSCRIPTIONAL REGULATOR BETI"/>
    <property type="match status" value="1"/>
</dbReference>
<evidence type="ECO:0000256" key="4">
    <source>
        <dbReference type="PROSITE-ProRule" id="PRU00335"/>
    </source>
</evidence>
<keyword evidence="3" id="KW-0804">Transcription</keyword>
<evidence type="ECO:0000313" key="6">
    <source>
        <dbReference type="EMBL" id="GAB20023.1"/>
    </source>
</evidence>
<dbReference type="EMBL" id="BAEH01000105">
    <property type="protein sequence ID" value="GAB20023.1"/>
    <property type="molecule type" value="Genomic_DNA"/>
</dbReference>
<feature type="domain" description="HTH tetR-type" evidence="5">
    <location>
        <begin position="8"/>
        <end position="68"/>
    </location>
</feature>
<comment type="caution">
    <text evidence="6">The sequence shown here is derived from an EMBL/GenBank/DDBJ whole genome shotgun (WGS) entry which is preliminary data.</text>
</comment>
<dbReference type="RefSeq" id="WP_007319358.1">
    <property type="nucleotide sequence ID" value="NZ_BAEH01000105.1"/>
</dbReference>
<dbReference type="PANTHER" id="PTHR30055">
    <property type="entry name" value="HTH-TYPE TRANSCRIPTIONAL REGULATOR RUTR"/>
    <property type="match status" value="1"/>
</dbReference>
<dbReference type="OrthoDB" id="3237195at2"/>
<dbReference type="GO" id="GO:0003700">
    <property type="term" value="F:DNA-binding transcription factor activity"/>
    <property type="evidence" value="ECO:0007669"/>
    <property type="project" value="TreeGrafter"/>
</dbReference>
<dbReference type="InterPro" id="IPR050109">
    <property type="entry name" value="HTH-type_TetR-like_transc_reg"/>
</dbReference>
<evidence type="ECO:0000256" key="3">
    <source>
        <dbReference type="ARBA" id="ARBA00023163"/>
    </source>
</evidence>
<evidence type="ECO:0000256" key="1">
    <source>
        <dbReference type="ARBA" id="ARBA00023015"/>
    </source>
</evidence>
<keyword evidence="2 4" id="KW-0238">DNA-binding</keyword>
<evidence type="ECO:0000256" key="2">
    <source>
        <dbReference type="ARBA" id="ARBA00023125"/>
    </source>
</evidence>
<dbReference type="InterPro" id="IPR001647">
    <property type="entry name" value="HTH_TetR"/>
</dbReference>
<dbReference type="InterPro" id="IPR009057">
    <property type="entry name" value="Homeodomain-like_sf"/>
</dbReference>
<dbReference type="PROSITE" id="PS50977">
    <property type="entry name" value="HTH_TETR_2"/>
    <property type="match status" value="1"/>
</dbReference>
<sequence length="198" mass="22446">MAAGAKGRRTEAAFHAAAREVFARDGYLNAKIADIADVAGRSAASFYNYYDNKQRLLEALLDRFTDDVLSRTGEQVTRDLEQDIEAAVRVYFETYREYVPEMIGAFQLSMTDPQFAAWWSKRRMEGIKGVLAVVRSVERKGIDVGLDRNVFASAIVSMMESFCWTWYASAGELQLKRPDDDEAIRTVSEIFRRALYPG</sequence>
<keyword evidence="1" id="KW-0805">Transcription regulation</keyword>
<gene>
    <name evidence="6" type="ORF">GOEFS_105_00340</name>
</gene>
<dbReference type="InterPro" id="IPR036271">
    <property type="entry name" value="Tet_transcr_reg_TetR-rel_C_sf"/>
</dbReference>
<dbReference type="STRING" id="1077974.GOEFS_105_00340"/>
<dbReference type="SUPFAM" id="SSF48498">
    <property type="entry name" value="Tetracyclin repressor-like, C-terminal domain"/>
    <property type="match status" value="1"/>
</dbReference>
<dbReference type="Gene3D" id="1.10.357.10">
    <property type="entry name" value="Tetracycline Repressor, domain 2"/>
    <property type="match status" value="1"/>
</dbReference>
<dbReference type="SUPFAM" id="SSF46689">
    <property type="entry name" value="Homeodomain-like"/>
    <property type="match status" value="1"/>
</dbReference>
<feature type="DNA-binding region" description="H-T-H motif" evidence="4">
    <location>
        <begin position="31"/>
        <end position="50"/>
    </location>
</feature>
<dbReference type="GO" id="GO:0000976">
    <property type="term" value="F:transcription cis-regulatory region binding"/>
    <property type="evidence" value="ECO:0007669"/>
    <property type="project" value="TreeGrafter"/>
</dbReference>
<organism evidence="6 7">
    <name type="scientific">Gordonia effusa NBRC 100432</name>
    <dbReference type="NCBI Taxonomy" id="1077974"/>
    <lineage>
        <taxon>Bacteria</taxon>
        <taxon>Bacillati</taxon>
        <taxon>Actinomycetota</taxon>
        <taxon>Actinomycetes</taxon>
        <taxon>Mycobacteriales</taxon>
        <taxon>Gordoniaceae</taxon>
        <taxon>Gordonia</taxon>
    </lineage>
</organism>